<reference evidence="3" key="1">
    <citation type="journal article" date="2012" name="MBio">
        <title>Comparative genome analysis of Trichophyton rubrum and related dermatophytes reveals candidate genes involved in infection.</title>
        <authorList>
            <person name="Martinez D.A."/>
            <person name="Oliver B.G."/>
            <person name="Graeser Y."/>
            <person name="Goldberg J.M."/>
            <person name="Li W."/>
            <person name="Martinez-Rossi N.M."/>
            <person name="Monod M."/>
            <person name="Shelest E."/>
            <person name="Barton R.C."/>
            <person name="Birch E."/>
            <person name="Brakhage A.A."/>
            <person name="Chen Z."/>
            <person name="Gurr S.J."/>
            <person name="Heiman D."/>
            <person name="Heitman J."/>
            <person name="Kosti I."/>
            <person name="Rossi A."/>
            <person name="Saif S."/>
            <person name="Samalova M."/>
            <person name="Saunders C.W."/>
            <person name="Shea T."/>
            <person name="Summerbell R.C."/>
            <person name="Xu J."/>
            <person name="Young S."/>
            <person name="Zeng Q."/>
            <person name="Birren B.W."/>
            <person name="Cuomo C.A."/>
            <person name="White T.C."/>
        </authorList>
    </citation>
    <scope>NUCLEOTIDE SEQUENCE [LARGE SCALE GENOMIC DNA]</scope>
    <source>
        <strain evidence="3">ATCC MYA-4606 / CBS 127.97</strain>
    </source>
</reference>
<gene>
    <name evidence="2" type="ORF">TEQG_08542</name>
</gene>
<dbReference type="HOGENOM" id="CLU_1346104_0_0_1"/>
<organism evidence="2 3">
    <name type="scientific">Trichophyton equinum (strain ATCC MYA-4606 / CBS 127.97)</name>
    <name type="common">Horse ringworm fungus</name>
    <dbReference type="NCBI Taxonomy" id="559882"/>
    <lineage>
        <taxon>Eukaryota</taxon>
        <taxon>Fungi</taxon>
        <taxon>Dikarya</taxon>
        <taxon>Ascomycota</taxon>
        <taxon>Pezizomycotina</taxon>
        <taxon>Eurotiomycetes</taxon>
        <taxon>Eurotiomycetidae</taxon>
        <taxon>Onygenales</taxon>
        <taxon>Arthrodermataceae</taxon>
        <taxon>Trichophyton</taxon>
    </lineage>
</organism>
<dbReference type="EMBL" id="DS995829">
    <property type="protein sequence ID" value="EGE09608.1"/>
    <property type="molecule type" value="Genomic_DNA"/>
</dbReference>
<keyword evidence="3" id="KW-1185">Reference proteome</keyword>
<dbReference type="AlphaFoldDB" id="F2Q640"/>
<proteinExistence type="predicted"/>
<evidence type="ECO:0000256" key="1">
    <source>
        <dbReference type="SAM" id="MobiDB-lite"/>
    </source>
</evidence>
<feature type="non-terminal residue" evidence="2">
    <location>
        <position position="204"/>
    </location>
</feature>
<name>F2Q640_TRIEC</name>
<accession>F2Q640</accession>
<feature type="compositionally biased region" description="Low complexity" evidence="1">
    <location>
        <begin position="191"/>
        <end position="204"/>
    </location>
</feature>
<dbReference type="Proteomes" id="UP000009169">
    <property type="component" value="Unassembled WGS sequence"/>
</dbReference>
<feature type="compositionally biased region" description="Low complexity" evidence="1">
    <location>
        <begin position="165"/>
        <end position="179"/>
    </location>
</feature>
<evidence type="ECO:0000313" key="3">
    <source>
        <dbReference type="Proteomes" id="UP000009169"/>
    </source>
</evidence>
<evidence type="ECO:0000313" key="2">
    <source>
        <dbReference type="EMBL" id="EGE09608.1"/>
    </source>
</evidence>
<feature type="non-terminal residue" evidence="2">
    <location>
        <position position="1"/>
    </location>
</feature>
<protein>
    <submittedName>
        <fullName evidence="2">Cell wall glucanase</fullName>
    </submittedName>
</protein>
<dbReference type="VEuPathDB" id="FungiDB:TEQG_08542"/>
<feature type="region of interest" description="Disordered" evidence="1">
    <location>
        <begin position="103"/>
        <end position="204"/>
    </location>
</feature>
<feature type="compositionally biased region" description="Low complexity" evidence="1">
    <location>
        <begin position="113"/>
        <end position="140"/>
    </location>
</feature>
<sequence>AIAGLLVSSSLRLVLEELVSRSQTLLAGHSGIWSHLLSSVTRPSSLAALMLVLSPVSSSQPSPPSRLQAITAWSPPLRPSTSGKPVALPFAVQLMSLVPISTASSTRMSPPTSVAASSVAKSNFSPRSAQASRSSTSRLAGPRRVAPTTSLSPVFRSRSKPLNPLSRKSGLSLSSSPSSMIPGRTLANTESSSTGDVSMSSSQC</sequence>
<feature type="compositionally biased region" description="Polar residues" evidence="1">
    <location>
        <begin position="103"/>
        <end position="112"/>
    </location>
</feature>